<keyword evidence="7 8" id="KW-0998">Cell outer membrane</keyword>
<dbReference type="GO" id="GO:0015344">
    <property type="term" value="F:siderophore uptake transmembrane transporter activity"/>
    <property type="evidence" value="ECO:0007669"/>
    <property type="project" value="TreeGrafter"/>
</dbReference>
<dbReference type="PROSITE" id="PS52016">
    <property type="entry name" value="TONB_DEPENDENT_REC_3"/>
    <property type="match status" value="1"/>
</dbReference>
<evidence type="ECO:0000256" key="1">
    <source>
        <dbReference type="ARBA" id="ARBA00004571"/>
    </source>
</evidence>
<sequence>MRMSVLPVGVLLTILSFSSGLKAQQDTLQQLPEVVVQSYYSKASLQRVPTAVSILLPADMQLQQGVSLLPAMNTVPGIRMEERSPGSYRLSIRGSLLRSPFGIRNIKIYADDIPLTDAGGNTYLNLIDADAVSRAEILKGPDGSLFGANSGGVVRLDLFPPPADTHHLQVNLQGGSYGLFHGSAAWQQQWKNYQVQVFQGYQRADGYRQNTAMKRSYTQTAQRWEYKPGYALKLLAFYSDLSYRTPGGLTLAQSEANPRAARPGTPATPGAVAQKAGIYNRTFQGGLVHEAQFTPRLQHVLSVFGANTHFENPFITNYEARDENTAGFRTYLQWTNDPRRTSLFQWKWLNGAEWQQTTTDVINYGNKQGKRDTVIAADKLKASQYFFFTRFQANVQAFTFEAAASLNYYGYSYNSNGHTKIKFTPQLMPRFSLSYLFTPQLTGRVTVSRGYSPPATAEVRASDNVINTALQPETGWNYEAGVRAASRHHTATIDAAFFYYKMQNAIVLRQHDSGEEFFTNAGGVQQKGIEVQGMWWLMKPRTGGVLRGIRWQEGYTLSDFQFNHYVSADGKDYSRNSLTGVPQHVLVSSLLWQFPAAVSLYAQHTFTSSIPLNDANSVFAGGYHLLQANVSWKLPLRSRCSISVRAGADNLLNVNYSLGNDLNAFGGRYYNPAPGRNYFGGISMQL</sequence>
<organism evidence="13 14">
    <name type="scientific">Chitinophaga ginsengisegetis</name>
    <dbReference type="NCBI Taxonomy" id="393003"/>
    <lineage>
        <taxon>Bacteria</taxon>
        <taxon>Pseudomonadati</taxon>
        <taxon>Bacteroidota</taxon>
        <taxon>Chitinophagia</taxon>
        <taxon>Chitinophagales</taxon>
        <taxon>Chitinophagaceae</taxon>
        <taxon>Chitinophaga</taxon>
    </lineage>
</organism>
<keyword evidence="4 8" id="KW-0812">Transmembrane</keyword>
<dbReference type="Gene3D" id="2.170.130.10">
    <property type="entry name" value="TonB-dependent receptor, plug domain"/>
    <property type="match status" value="1"/>
</dbReference>
<evidence type="ECO:0000256" key="10">
    <source>
        <dbReference type="SAM" id="SignalP"/>
    </source>
</evidence>
<dbReference type="InterPro" id="IPR037066">
    <property type="entry name" value="Plug_dom_sf"/>
</dbReference>
<evidence type="ECO:0000313" key="14">
    <source>
        <dbReference type="Proteomes" id="UP000190166"/>
    </source>
</evidence>
<keyword evidence="6 8" id="KW-0472">Membrane</keyword>
<dbReference type="PANTHER" id="PTHR30069">
    <property type="entry name" value="TONB-DEPENDENT OUTER MEMBRANE RECEPTOR"/>
    <property type="match status" value="1"/>
</dbReference>
<evidence type="ECO:0000259" key="11">
    <source>
        <dbReference type="Pfam" id="PF00593"/>
    </source>
</evidence>
<dbReference type="PANTHER" id="PTHR30069:SF28">
    <property type="entry name" value="TONB-DEPENDENT RECEPTOR YNCD-RELATED"/>
    <property type="match status" value="1"/>
</dbReference>
<evidence type="ECO:0000256" key="5">
    <source>
        <dbReference type="ARBA" id="ARBA00023077"/>
    </source>
</evidence>
<evidence type="ECO:0000259" key="12">
    <source>
        <dbReference type="Pfam" id="PF07715"/>
    </source>
</evidence>
<feature type="signal peptide" evidence="10">
    <location>
        <begin position="1"/>
        <end position="23"/>
    </location>
</feature>
<comment type="similarity">
    <text evidence="8 9">Belongs to the TonB-dependent receptor family.</text>
</comment>
<dbReference type="InterPro" id="IPR036942">
    <property type="entry name" value="Beta-barrel_TonB_sf"/>
</dbReference>
<feature type="domain" description="TonB-dependent receptor-like beta-barrel" evidence="11">
    <location>
        <begin position="237"/>
        <end position="651"/>
    </location>
</feature>
<keyword evidence="5 9" id="KW-0798">TonB box</keyword>
<name>A0A1T5P8U9_9BACT</name>
<dbReference type="AlphaFoldDB" id="A0A1T5P8U9"/>
<dbReference type="GO" id="GO:0044718">
    <property type="term" value="P:siderophore transmembrane transport"/>
    <property type="evidence" value="ECO:0007669"/>
    <property type="project" value="TreeGrafter"/>
</dbReference>
<dbReference type="RefSeq" id="WP_079472330.1">
    <property type="nucleotide sequence ID" value="NZ_FUZZ01000004.1"/>
</dbReference>
<reference evidence="13 14" key="1">
    <citation type="submission" date="2017-02" db="EMBL/GenBank/DDBJ databases">
        <authorList>
            <person name="Peterson S.W."/>
        </authorList>
    </citation>
    <scope>NUCLEOTIDE SEQUENCE [LARGE SCALE GENOMIC DNA]</scope>
    <source>
        <strain evidence="13 14">DSM 18108</strain>
    </source>
</reference>
<evidence type="ECO:0000256" key="8">
    <source>
        <dbReference type="PROSITE-ProRule" id="PRU01360"/>
    </source>
</evidence>
<dbReference type="Gene3D" id="2.40.170.20">
    <property type="entry name" value="TonB-dependent receptor, beta-barrel domain"/>
    <property type="match status" value="1"/>
</dbReference>
<comment type="subcellular location">
    <subcellularLocation>
        <location evidence="1 8">Cell outer membrane</location>
        <topology evidence="1 8">Multi-pass membrane protein</topology>
    </subcellularLocation>
</comment>
<keyword evidence="2 8" id="KW-0813">Transport</keyword>
<dbReference type="Pfam" id="PF07715">
    <property type="entry name" value="Plug"/>
    <property type="match status" value="1"/>
</dbReference>
<feature type="chain" id="PRO_5010533816" evidence="10">
    <location>
        <begin position="24"/>
        <end position="686"/>
    </location>
</feature>
<evidence type="ECO:0000256" key="2">
    <source>
        <dbReference type="ARBA" id="ARBA00022448"/>
    </source>
</evidence>
<evidence type="ECO:0000256" key="9">
    <source>
        <dbReference type="RuleBase" id="RU003357"/>
    </source>
</evidence>
<protein>
    <submittedName>
        <fullName evidence="13">Iron complex outermembrane recepter protein</fullName>
    </submittedName>
</protein>
<dbReference type="SUPFAM" id="SSF56935">
    <property type="entry name" value="Porins"/>
    <property type="match status" value="1"/>
</dbReference>
<evidence type="ECO:0000256" key="6">
    <source>
        <dbReference type="ARBA" id="ARBA00023136"/>
    </source>
</evidence>
<dbReference type="Proteomes" id="UP000190166">
    <property type="component" value="Unassembled WGS sequence"/>
</dbReference>
<dbReference type="Pfam" id="PF00593">
    <property type="entry name" value="TonB_dep_Rec_b-barrel"/>
    <property type="match status" value="1"/>
</dbReference>
<gene>
    <name evidence="13" type="ORF">SAMN05660461_5067</name>
</gene>
<dbReference type="EMBL" id="FUZZ01000004">
    <property type="protein sequence ID" value="SKD09184.1"/>
    <property type="molecule type" value="Genomic_DNA"/>
</dbReference>
<dbReference type="GO" id="GO:0009279">
    <property type="term" value="C:cell outer membrane"/>
    <property type="evidence" value="ECO:0007669"/>
    <property type="project" value="UniProtKB-SubCell"/>
</dbReference>
<feature type="domain" description="TonB-dependent receptor plug" evidence="12">
    <location>
        <begin position="45"/>
        <end position="153"/>
    </location>
</feature>
<dbReference type="InterPro" id="IPR012910">
    <property type="entry name" value="Plug_dom"/>
</dbReference>
<dbReference type="InterPro" id="IPR039426">
    <property type="entry name" value="TonB-dep_rcpt-like"/>
</dbReference>
<evidence type="ECO:0000256" key="7">
    <source>
        <dbReference type="ARBA" id="ARBA00023237"/>
    </source>
</evidence>
<accession>A0A1T5P8U9</accession>
<evidence type="ECO:0000313" key="13">
    <source>
        <dbReference type="EMBL" id="SKD09184.1"/>
    </source>
</evidence>
<keyword evidence="14" id="KW-1185">Reference proteome</keyword>
<dbReference type="STRING" id="393003.SAMN05660461_5067"/>
<keyword evidence="10" id="KW-0732">Signal</keyword>
<evidence type="ECO:0000256" key="3">
    <source>
        <dbReference type="ARBA" id="ARBA00022452"/>
    </source>
</evidence>
<evidence type="ECO:0000256" key="4">
    <source>
        <dbReference type="ARBA" id="ARBA00022692"/>
    </source>
</evidence>
<dbReference type="InterPro" id="IPR000531">
    <property type="entry name" value="Beta-barrel_TonB"/>
</dbReference>
<proteinExistence type="inferred from homology"/>
<keyword evidence="3 8" id="KW-1134">Transmembrane beta strand</keyword>